<keyword evidence="4" id="KW-1185">Reference proteome</keyword>
<dbReference type="EMBL" id="BAAAYX010000004">
    <property type="protein sequence ID" value="GAA3699969.1"/>
    <property type="molecule type" value="Genomic_DNA"/>
</dbReference>
<feature type="compositionally biased region" description="Low complexity" evidence="1">
    <location>
        <begin position="488"/>
        <end position="497"/>
    </location>
</feature>
<dbReference type="SUPFAM" id="SSF52540">
    <property type="entry name" value="P-loop containing nucleoside triphosphate hydrolases"/>
    <property type="match status" value="1"/>
</dbReference>
<proteinExistence type="predicted"/>
<dbReference type="InterPro" id="IPR027417">
    <property type="entry name" value="P-loop_NTPase"/>
</dbReference>
<evidence type="ECO:0000256" key="1">
    <source>
        <dbReference type="SAM" id="MobiDB-lite"/>
    </source>
</evidence>
<reference evidence="4" key="1">
    <citation type="journal article" date="2019" name="Int. J. Syst. Evol. Microbiol.">
        <title>The Global Catalogue of Microorganisms (GCM) 10K type strain sequencing project: providing services to taxonomists for standard genome sequencing and annotation.</title>
        <authorList>
            <consortium name="The Broad Institute Genomics Platform"/>
            <consortium name="The Broad Institute Genome Sequencing Center for Infectious Disease"/>
            <person name="Wu L."/>
            <person name="Ma J."/>
        </authorList>
    </citation>
    <scope>NUCLEOTIDE SEQUENCE [LARGE SCALE GENOMIC DNA]</scope>
    <source>
        <strain evidence="4">JCM 16548</strain>
    </source>
</reference>
<feature type="domain" description="FtsK" evidence="2">
    <location>
        <begin position="235"/>
        <end position="318"/>
    </location>
</feature>
<evidence type="ECO:0000313" key="3">
    <source>
        <dbReference type="EMBL" id="GAA3699969.1"/>
    </source>
</evidence>
<accession>A0ABP7D650</accession>
<comment type="caution">
    <text evidence="3">The sequence shown here is derived from an EMBL/GenBank/DDBJ whole genome shotgun (WGS) entry which is preliminary data.</text>
</comment>
<organism evidence="3 4">
    <name type="scientific">Microlunatus aurantiacus</name>
    <dbReference type="NCBI Taxonomy" id="446786"/>
    <lineage>
        <taxon>Bacteria</taxon>
        <taxon>Bacillati</taxon>
        <taxon>Actinomycetota</taxon>
        <taxon>Actinomycetes</taxon>
        <taxon>Propionibacteriales</taxon>
        <taxon>Propionibacteriaceae</taxon>
        <taxon>Microlunatus</taxon>
    </lineage>
</organism>
<evidence type="ECO:0000313" key="4">
    <source>
        <dbReference type="Proteomes" id="UP001500051"/>
    </source>
</evidence>
<gene>
    <name evidence="3" type="ORF">GCM10022204_15750</name>
</gene>
<evidence type="ECO:0000259" key="2">
    <source>
        <dbReference type="Pfam" id="PF01580"/>
    </source>
</evidence>
<name>A0ABP7D650_9ACTN</name>
<dbReference type="Proteomes" id="UP001500051">
    <property type="component" value="Unassembled WGS sequence"/>
</dbReference>
<dbReference type="Gene3D" id="3.40.50.300">
    <property type="entry name" value="P-loop containing nucleotide triphosphate hydrolases"/>
    <property type="match status" value="1"/>
</dbReference>
<dbReference type="RefSeq" id="WP_344811772.1">
    <property type="nucleotide sequence ID" value="NZ_BAAAYX010000004.1"/>
</dbReference>
<protein>
    <submittedName>
        <fullName evidence="3">FtsK/SpoIIIE domain-containing protein</fullName>
    </submittedName>
</protein>
<feature type="region of interest" description="Disordered" evidence="1">
    <location>
        <begin position="475"/>
        <end position="497"/>
    </location>
</feature>
<dbReference type="Pfam" id="PF01580">
    <property type="entry name" value="FtsK_SpoIIIE"/>
    <property type="match status" value="1"/>
</dbReference>
<sequence length="497" mass="54235">MTTATPTRRHGLAQAARWTAHGIRVGLAEVWWWLSGPFRFLWRAPGKAVVWMAGTVAAYVTETWLLLTALGLVAVVPGVWARGWPDSYLRHVTHPGRRRRIRRSVRRSWSGLMEACGLSRRVIGKDGPELRVPMLHRIGWQDPDVLVVVPQLMVGQTVEDIVTASDRLRVAVGSRQIRVIPNPTHTGCTVRFLFADPLAAVLDARFPSPNLTPTITTAEMGVTEDGRPWYQPVQVHTLTAGASGSGKASAMWMLLVNLAPAIRTGLVQVHGIDLKGGVEHALGSRLFTREATTLEAAVVLLEDAVTAMLARAQKIAGHTRSHTPTAAEPLVIVVIDELAMLTSYSTDRDLLKRADTALRSLLALGRAPGFVVYGYLQDPRKDTVPQRHLFNQCFALRLREREEVVMVLSEGAVAAGAACHKIPRHTPGIGYVLAESGDVTRVRVAHVPDDMIRALAVHFRAPVQIPVALPAVDKVEKPSRAPRKPRSSSRSTTAAGS</sequence>
<dbReference type="InterPro" id="IPR002543">
    <property type="entry name" value="FtsK_dom"/>
</dbReference>